<keyword evidence="5" id="KW-1185">Reference proteome</keyword>
<name>Q2S7V9_HAHCH</name>
<feature type="domain" description="Ice-binding protein C-terminal" evidence="3">
    <location>
        <begin position="212"/>
        <end position="234"/>
    </location>
</feature>
<dbReference type="eggNOG" id="ENOG5033749">
    <property type="taxonomic scope" value="Bacteria"/>
</dbReference>
<evidence type="ECO:0000256" key="2">
    <source>
        <dbReference type="SAM" id="SignalP"/>
    </source>
</evidence>
<evidence type="ECO:0000259" key="3">
    <source>
        <dbReference type="Pfam" id="PF07589"/>
    </source>
</evidence>
<keyword evidence="1" id="KW-0472">Membrane</keyword>
<dbReference type="InterPro" id="IPR013424">
    <property type="entry name" value="Ice-binding_C"/>
</dbReference>
<reference evidence="4 5" key="1">
    <citation type="journal article" date="2005" name="Nucleic Acids Res.">
        <title>Genomic blueprint of Hahella chejuensis, a marine microbe producing an algicidal agent.</title>
        <authorList>
            <person name="Jeong H."/>
            <person name="Yim J.H."/>
            <person name="Lee C."/>
            <person name="Choi S.-H."/>
            <person name="Park Y.K."/>
            <person name="Yoon S.H."/>
            <person name="Hur C.-G."/>
            <person name="Kang H.-Y."/>
            <person name="Kim D."/>
            <person name="Lee H.H."/>
            <person name="Park K.H."/>
            <person name="Park S.-H."/>
            <person name="Park H.-S."/>
            <person name="Lee H.K."/>
            <person name="Oh T.K."/>
            <person name="Kim J.F."/>
        </authorList>
    </citation>
    <scope>NUCLEOTIDE SEQUENCE [LARGE SCALE GENOMIC DNA]</scope>
    <source>
        <strain evidence="4 5">KCTC 2396</strain>
    </source>
</reference>
<keyword evidence="1" id="KW-0812">Transmembrane</keyword>
<evidence type="ECO:0000313" key="4">
    <source>
        <dbReference type="EMBL" id="ABC33265.1"/>
    </source>
</evidence>
<feature type="signal peptide" evidence="2">
    <location>
        <begin position="1"/>
        <end position="25"/>
    </location>
</feature>
<gene>
    <name evidence="4" type="ordered locus">HCH_06631</name>
</gene>
<dbReference type="NCBIfam" id="NF038141">
    <property type="entry name" value="choice_anch_N"/>
    <property type="match status" value="1"/>
</dbReference>
<feature type="transmembrane region" description="Helical" evidence="1">
    <location>
        <begin position="215"/>
        <end position="231"/>
    </location>
</feature>
<evidence type="ECO:0000313" key="5">
    <source>
        <dbReference type="Proteomes" id="UP000000238"/>
    </source>
</evidence>
<evidence type="ECO:0000256" key="1">
    <source>
        <dbReference type="SAM" id="Phobius"/>
    </source>
</evidence>
<proteinExistence type="predicted"/>
<dbReference type="Pfam" id="PF07589">
    <property type="entry name" value="PEP-CTERM"/>
    <property type="match status" value="1"/>
</dbReference>
<dbReference type="Proteomes" id="UP000000238">
    <property type="component" value="Chromosome"/>
</dbReference>
<dbReference type="AlphaFoldDB" id="Q2S7V9"/>
<feature type="chain" id="PRO_5004215307" description="Ice-binding protein C-terminal domain-containing protein" evidence="2">
    <location>
        <begin position="26"/>
        <end position="236"/>
    </location>
</feature>
<dbReference type="KEGG" id="hch:HCH_06631"/>
<organism evidence="4 5">
    <name type="scientific">Hahella chejuensis (strain KCTC 2396)</name>
    <dbReference type="NCBI Taxonomy" id="349521"/>
    <lineage>
        <taxon>Bacteria</taxon>
        <taxon>Pseudomonadati</taxon>
        <taxon>Pseudomonadota</taxon>
        <taxon>Gammaproteobacteria</taxon>
        <taxon>Oceanospirillales</taxon>
        <taxon>Hahellaceae</taxon>
        <taxon>Hahella</taxon>
    </lineage>
</organism>
<dbReference type="HOGENOM" id="CLU_1174087_0_0_6"/>
<dbReference type="EMBL" id="CP000155">
    <property type="protein sequence ID" value="ABC33265.1"/>
    <property type="molecule type" value="Genomic_DNA"/>
</dbReference>
<dbReference type="NCBIfam" id="TIGR02595">
    <property type="entry name" value="PEP_CTERM"/>
    <property type="match status" value="1"/>
</dbReference>
<protein>
    <recommendedName>
        <fullName evidence="3">Ice-binding protein C-terminal domain-containing protein</fullName>
    </recommendedName>
</protein>
<keyword evidence="1" id="KW-1133">Transmembrane helix</keyword>
<keyword evidence="2" id="KW-0732">Signal</keyword>
<accession>Q2S7V9</accession>
<sequence length="236" mass="25330">MKQTTTSLKAFVFSSAMLASAGAFALPALQIGIEDGTYDMASEDSVTSATAFTLYALADTGIVDAGSFDFRLSIAVTPKLSTPTDLGSIVVNGITIDITDDMTYGTPPIEATSSSTDLPGHGIYDTYYYEVDFSFDTSNKATPYNVQDDPDGFALYGGSGDYLYYNAFDFNVSGYTGAGLHFDLYALDFDRKKPIVAFAPFSHDGSYNRREVPEPAGLALFGIALVGLLVFRRRSA</sequence>